<dbReference type="GO" id="GO:0016625">
    <property type="term" value="F:oxidoreductase activity, acting on the aldehyde or oxo group of donors, iron-sulfur protein as acceptor"/>
    <property type="evidence" value="ECO:0007669"/>
    <property type="project" value="UniProtKB-ARBA"/>
</dbReference>
<evidence type="ECO:0000256" key="2">
    <source>
        <dbReference type="ARBA" id="ARBA00022485"/>
    </source>
</evidence>
<protein>
    <submittedName>
        <fullName evidence="9">Indolepyruvate ferredoxin oxidoreductase</fullName>
    </submittedName>
</protein>
<dbReference type="InterPro" id="IPR009014">
    <property type="entry name" value="Transketo_C/PFOR_II"/>
</dbReference>
<dbReference type="NCBIfam" id="NF009588">
    <property type="entry name" value="PRK13029.1"/>
    <property type="match status" value="1"/>
</dbReference>
<evidence type="ECO:0000259" key="8">
    <source>
        <dbReference type="PROSITE" id="PS51379"/>
    </source>
</evidence>
<keyword evidence="2" id="KW-0479">Metal-binding</keyword>
<dbReference type="GO" id="GO:0030976">
    <property type="term" value="F:thiamine pyrophosphate binding"/>
    <property type="evidence" value="ECO:0007669"/>
    <property type="project" value="InterPro"/>
</dbReference>
<dbReference type="CDD" id="cd07034">
    <property type="entry name" value="TPP_PYR_PFOR_IOR-alpha_like"/>
    <property type="match status" value="1"/>
</dbReference>
<dbReference type="Proteomes" id="UP000185678">
    <property type="component" value="Unassembled WGS sequence"/>
</dbReference>
<evidence type="ECO:0000313" key="10">
    <source>
        <dbReference type="Proteomes" id="UP000185678"/>
    </source>
</evidence>
<dbReference type="SUPFAM" id="SSF52518">
    <property type="entry name" value="Thiamin diphosphate-binding fold (THDP-binding)"/>
    <property type="match status" value="2"/>
</dbReference>
<dbReference type="Pfam" id="PF20169">
    <property type="entry name" value="DUF6537"/>
    <property type="match status" value="1"/>
</dbReference>
<keyword evidence="5" id="KW-0408">Iron</keyword>
<evidence type="ECO:0000256" key="3">
    <source>
        <dbReference type="ARBA" id="ARBA00022982"/>
    </source>
</evidence>
<dbReference type="GO" id="GO:0051539">
    <property type="term" value="F:4 iron, 4 sulfur cluster binding"/>
    <property type="evidence" value="ECO:0007669"/>
    <property type="project" value="UniProtKB-KW"/>
</dbReference>
<dbReference type="RefSeq" id="WP_076398078.1">
    <property type="nucleotide sequence ID" value="NZ_FTOA01000001.1"/>
</dbReference>
<dbReference type="InterPro" id="IPR046667">
    <property type="entry name" value="DUF6537"/>
</dbReference>
<name>A0A1N7IIX1_9PROT</name>
<dbReference type="Gene3D" id="3.40.920.10">
    <property type="entry name" value="Pyruvate-ferredoxin oxidoreductase, PFOR, domain III"/>
    <property type="match status" value="1"/>
</dbReference>
<keyword evidence="4" id="KW-0560">Oxidoreductase</keyword>
<keyword evidence="9" id="KW-0670">Pyruvate</keyword>
<dbReference type="InterPro" id="IPR051457">
    <property type="entry name" value="2-oxoacid:Fd_oxidoreductase"/>
</dbReference>
<dbReference type="SUPFAM" id="SSF53323">
    <property type="entry name" value="Pyruvate-ferredoxin oxidoreductase, PFOR, domain III"/>
    <property type="match status" value="1"/>
</dbReference>
<feature type="domain" description="4Fe-4S ferredoxin-type" evidence="8">
    <location>
        <begin position="625"/>
        <end position="656"/>
    </location>
</feature>
<keyword evidence="3" id="KW-0249">Electron transport</keyword>
<dbReference type="InterPro" id="IPR029061">
    <property type="entry name" value="THDP-binding"/>
</dbReference>
<evidence type="ECO:0000256" key="4">
    <source>
        <dbReference type="ARBA" id="ARBA00023002"/>
    </source>
</evidence>
<sequence>MTINVNITLDDKYTVGKGRVYLSGIQALARIPMMQRDRDQAQGLNTAGFISGYRGSPLSGIDSTLVKASQHLKERNIHFQPGVNEDLAATAVWGSQQVNLFQGARYDGVFGMWYGKGPGVDRSCDVFRHANMAGTSPHGGVLLLAGDDHAAKSSTVAFQTEYAFADLQIPVLHPANVQEVIDYGLIGLAMSRYSGCWVALKCLTQVMDSSASVDVDPDRLKLVIPPFDMPADGLHIRWPDTALAQEYRLMRYKLYAALAFARANGLNRVVIDSPNPRLGIVTTGKSYLDVRQALDDLGVTPQLAAQIGLRVLKVGMPWPLNRDDVRAFAEGLEEIIVVEEKRAMIENQLKEQLYNWREDVRPRVVGKFDEKGEWIQPSAGELGPAHVARVLASRIEQFVTAPSIRQRLQFLEEKEQSQSNPIVTTRRIPYFCAGCPHNTSTKVPEGSRAVGGIGCHYMVTWMDRSTATYTHMGGEGVPWVGQAPFTDETHIFANLGDGTYYHSGLMAIRQAVAAKVNITYKILFNDAVAMTGGQPFDGPLSVPLITQQVAAEGCSKIVVVTDEPDKYPANAGFASGTTIRHRDDLDAVQKELRTTPGVTIMVYDQTCAAEKRRRRKRGKMPDPPQRVFINEQVCEGCGDCGTESNCVAVAPMETELGRKRTIDQSACNKDYSCLKGFCPSFVTVTGGTIRTRTAADGKAQAQVSLPTPTLPSCDDEPYGIVITGIGGTGVVTISALLGMAAHLEGKGVSVLDQIGLAQKNGAVVSHVRIAAHPDRLHAVRIAAGNARLILGADMLTAGGYDAVRKMRQGYTRAVINSHQVMTADFTRNPDMPFPADDVRRVIADAIGAQAVSYVDASTLATTLLGDSLATNLFLVGYVWQQGLLPLGEDALLRAIELNGAAVDFNKSAFWWGRRAAQDLAAVTALCAPRSDETLPHRRLSASLDEAIARRVDILTAYQDARYAEQYRALVARVQQRENMVIPGSTTLTHAVARAAFKVMAYKDEYEVARLYSDGSFAKALAAQFDGPVTLSYHLAPPLVSRIDPVSGRARKRTFGPWIGPLFRLLAKGKGLRGHWFDPFGHSAERVLQRSLRTEYLALVEHLLAGLGRDNHAAAVDLAELPLSIRGYGPVLEQAKAKADQRKHGLLEQFDHPAPTPLPTPWREAAE</sequence>
<gene>
    <name evidence="9" type="ORF">SAMN05421779_101156</name>
</gene>
<dbReference type="InterPro" id="IPR002869">
    <property type="entry name" value="Pyrv_flavodox_OxRed_cen"/>
</dbReference>
<accession>A0A1N7IIX1</accession>
<evidence type="ECO:0000256" key="5">
    <source>
        <dbReference type="ARBA" id="ARBA00023004"/>
    </source>
</evidence>
<keyword evidence="10" id="KW-1185">Reference proteome</keyword>
<evidence type="ECO:0000256" key="1">
    <source>
        <dbReference type="ARBA" id="ARBA00022448"/>
    </source>
</evidence>
<dbReference type="InterPro" id="IPR019752">
    <property type="entry name" value="Pyrv/ketoisovalerate_OxRed_cat"/>
</dbReference>
<proteinExistence type="predicted"/>
<organism evidence="9 10">
    <name type="scientific">Insolitispirillum peregrinum</name>
    <dbReference type="NCBI Taxonomy" id="80876"/>
    <lineage>
        <taxon>Bacteria</taxon>
        <taxon>Pseudomonadati</taxon>
        <taxon>Pseudomonadota</taxon>
        <taxon>Alphaproteobacteria</taxon>
        <taxon>Rhodospirillales</taxon>
        <taxon>Novispirillaceae</taxon>
        <taxon>Insolitispirillum</taxon>
    </lineage>
</organism>
<reference evidence="9 10" key="1">
    <citation type="submission" date="2017-01" db="EMBL/GenBank/DDBJ databases">
        <authorList>
            <person name="Mah S.A."/>
            <person name="Swanson W.J."/>
            <person name="Moy G.W."/>
            <person name="Vacquier V.D."/>
        </authorList>
    </citation>
    <scope>NUCLEOTIDE SEQUENCE [LARGE SCALE GENOMIC DNA]</scope>
    <source>
        <strain evidence="9 10">DSM 11589</strain>
    </source>
</reference>
<dbReference type="InterPro" id="IPR017896">
    <property type="entry name" value="4Fe4S_Fe-S-bd"/>
</dbReference>
<dbReference type="Pfam" id="PF01558">
    <property type="entry name" value="POR"/>
    <property type="match status" value="1"/>
</dbReference>
<dbReference type="PROSITE" id="PS51379">
    <property type="entry name" value="4FE4S_FER_2"/>
    <property type="match status" value="1"/>
</dbReference>
<feature type="region of interest" description="Disordered" evidence="7">
    <location>
        <begin position="1146"/>
        <end position="1166"/>
    </location>
</feature>
<dbReference type="EMBL" id="FTOA01000001">
    <property type="protein sequence ID" value="SIS36946.1"/>
    <property type="molecule type" value="Genomic_DNA"/>
</dbReference>
<dbReference type="NCBIfam" id="NF009589">
    <property type="entry name" value="PRK13030.1"/>
    <property type="match status" value="1"/>
</dbReference>
<dbReference type="Pfam" id="PF02775">
    <property type="entry name" value="TPP_enzyme_C"/>
    <property type="match status" value="1"/>
</dbReference>
<dbReference type="PANTHER" id="PTHR48084:SF3">
    <property type="entry name" value="SUBUNIT OF PYRUVATE:FLAVODOXIN OXIDOREDUCTASE"/>
    <property type="match status" value="1"/>
</dbReference>
<dbReference type="PANTHER" id="PTHR48084">
    <property type="entry name" value="2-OXOGLUTARATE OXIDOREDUCTASE SUBUNIT KORB-RELATED"/>
    <property type="match status" value="1"/>
</dbReference>
<evidence type="ECO:0000313" key="9">
    <source>
        <dbReference type="EMBL" id="SIS36946.1"/>
    </source>
</evidence>
<dbReference type="SUPFAM" id="SSF52922">
    <property type="entry name" value="TK C-terminal domain-like"/>
    <property type="match status" value="1"/>
</dbReference>
<dbReference type="GO" id="GO:0044281">
    <property type="term" value="P:small molecule metabolic process"/>
    <property type="evidence" value="ECO:0007669"/>
    <property type="project" value="UniProtKB-ARBA"/>
</dbReference>
<keyword evidence="1" id="KW-0813">Transport</keyword>
<keyword evidence="2" id="KW-0004">4Fe-4S</keyword>
<dbReference type="InterPro" id="IPR011766">
    <property type="entry name" value="TPP_enzyme_TPP-bd"/>
</dbReference>
<dbReference type="GO" id="GO:0045333">
    <property type="term" value="P:cellular respiration"/>
    <property type="evidence" value="ECO:0007669"/>
    <property type="project" value="UniProtKB-ARBA"/>
</dbReference>
<evidence type="ECO:0000256" key="7">
    <source>
        <dbReference type="SAM" id="MobiDB-lite"/>
    </source>
</evidence>
<keyword evidence="6" id="KW-0411">Iron-sulfur</keyword>
<dbReference type="OrthoDB" id="9803617at2"/>
<dbReference type="Gene3D" id="3.40.50.970">
    <property type="match status" value="1"/>
</dbReference>
<dbReference type="InterPro" id="IPR002880">
    <property type="entry name" value="Pyrv_Fd/Flavodoxin_OxRdtase_N"/>
</dbReference>
<evidence type="ECO:0000256" key="6">
    <source>
        <dbReference type="ARBA" id="ARBA00023014"/>
    </source>
</evidence>
<dbReference type="STRING" id="80876.SAMN05421779_101156"/>
<dbReference type="AlphaFoldDB" id="A0A1N7IIX1"/>